<dbReference type="RefSeq" id="WP_379571853.1">
    <property type="nucleotide sequence ID" value="NZ_JBHSQK010000118.1"/>
</dbReference>
<dbReference type="EMBL" id="JBHSQK010000118">
    <property type="protein sequence ID" value="MFC5952709.1"/>
    <property type="molecule type" value="Genomic_DNA"/>
</dbReference>
<keyword evidence="2" id="KW-1185">Reference proteome</keyword>
<organism evidence="1 2">
    <name type="scientific">Pseudonocardia lutea</name>
    <dbReference type="NCBI Taxonomy" id="2172015"/>
    <lineage>
        <taxon>Bacteria</taxon>
        <taxon>Bacillati</taxon>
        <taxon>Actinomycetota</taxon>
        <taxon>Actinomycetes</taxon>
        <taxon>Pseudonocardiales</taxon>
        <taxon>Pseudonocardiaceae</taxon>
        <taxon>Pseudonocardia</taxon>
    </lineage>
</organism>
<dbReference type="Pfam" id="PF11387">
    <property type="entry name" value="DUF2795"/>
    <property type="match status" value="1"/>
</dbReference>
<proteinExistence type="predicted"/>
<comment type="caution">
    <text evidence="1">The sequence shown here is derived from an EMBL/GenBank/DDBJ whole genome shotgun (WGS) entry which is preliminary data.</text>
</comment>
<evidence type="ECO:0000313" key="2">
    <source>
        <dbReference type="Proteomes" id="UP001596119"/>
    </source>
</evidence>
<sequence>MPEPSDVRRTRRAVVGVPRSLHERLVDVLRDVRYPAERWEIIAGAAARGADTVTAYRLARLPYRTYPDLDAVLAGVFAGRAAVPRPGPVEPA</sequence>
<protein>
    <submittedName>
        <fullName evidence="1">DUF2795 domain-containing protein</fullName>
    </submittedName>
</protein>
<evidence type="ECO:0000313" key="1">
    <source>
        <dbReference type="EMBL" id="MFC5952709.1"/>
    </source>
</evidence>
<dbReference type="Proteomes" id="UP001596119">
    <property type="component" value="Unassembled WGS sequence"/>
</dbReference>
<name>A0ABW1IIW5_9PSEU</name>
<accession>A0ABW1IIW5</accession>
<gene>
    <name evidence="1" type="ORF">ACFQH9_31065</name>
</gene>
<reference evidence="2" key="1">
    <citation type="journal article" date="2019" name="Int. J. Syst. Evol. Microbiol.">
        <title>The Global Catalogue of Microorganisms (GCM) 10K type strain sequencing project: providing services to taxonomists for standard genome sequencing and annotation.</title>
        <authorList>
            <consortium name="The Broad Institute Genomics Platform"/>
            <consortium name="The Broad Institute Genome Sequencing Center for Infectious Disease"/>
            <person name="Wu L."/>
            <person name="Ma J."/>
        </authorList>
    </citation>
    <scope>NUCLEOTIDE SEQUENCE [LARGE SCALE GENOMIC DNA]</scope>
    <source>
        <strain evidence="2">CGMCC 4.7397</strain>
    </source>
</reference>
<dbReference type="InterPro" id="IPR021527">
    <property type="entry name" value="DUF2795"/>
</dbReference>